<evidence type="ECO:0000259" key="1">
    <source>
        <dbReference type="Pfam" id="PF00144"/>
    </source>
</evidence>
<gene>
    <name evidence="2" type="ORF">CryarDRAFT_2550</name>
</gene>
<dbReference type="EMBL" id="JFBT01000001">
    <property type="protein sequence ID" value="EXG81436.1"/>
    <property type="molecule type" value="Genomic_DNA"/>
</dbReference>
<dbReference type="Gene3D" id="3.40.710.10">
    <property type="entry name" value="DD-peptidase/beta-lactamase superfamily"/>
    <property type="match status" value="1"/>
</dbReference>
<dbReference type="Proteomes" id="UP000021053">
    <property type="component" value="Unassembled WGS sequence"/>
</dbReference>
<evidence type="ECO:0000313" key="2">
    <source>
        <dbReference type="EMBL" id="EXG81436.1"/>
    </source>
</evidence>
<protein>
    <submittedName>
        <fullName evidence="2">Penicillin-binding protein, beta-lactamase class C</fullName>
    </submittedName>
</protein>
<organism evidence="2 3">
    <name type="scientific">Cryptosporangium arvum DSM 44712</name>
    <dbReference type="NCBI Taxonomy" id="927661"/>
    <lineage>
        <taxon>Bacteria</taxon>
        <taxon>Bacillati</taxon>
        <taxon>Actinomycetota</taxon>
        <taxon>Actinomycetes</taxon>
        <taxon>Cryptosporangiales</taxon>
        <taxon>Cryptosporangiaceae</taxon>
        <taxon>Cryptosporangium</taxon>
    </lineage>
</organism>
<proteinExistence type="predicted"/>
<dbReference type="HOGENOM" id="CLU_020027_11_2_11"/>
<comment type="caution">
    <text evidence="2">The sequence shown here is derived from an EMBL/GenBank/DDBJ whole genome shotgun (WGS) entry which is preliminary data.</text>
</comment>
<dbReference type="Pfam" id="PF00144">
    <property type="entry name" value="Beta-lactamase"/>
    <property type="match status" value="1"/>
</dbReference>
<reference evidence="2 3" key="1">
    <citation type="submission" date="2013-07" db="EMBL/GenBank/DDBJ databases">
        <authorList>
            <consortium name="DOE Joint Genome Institute"/>
            <person name="Eisen J."/>
            <person name="Huntemann M."/>
            <person name="Han J."/>
            <person name="Chen A."/>
            <person name="Kyrpides N."/>
            <person name="Mavromatis K."/>
            <person name="Markowitz V."/>
            <person name="Palaniappan K."/>
            <person name="Ivanova N."/>
            <person name="Schaumberg A."/>
            <person name="Pati A."/>
            <person name="Liolios K."/>
            <person name="Nordberg H.P."/>
            <person name="Cantor M.N."/>
            <person name="Hua S.X."/>
            <person name="Woyke T."/>
        </authorList>
    </citation>
    <scope>NUCLEOTIDE SEQUENCE [LARGE SCALE GENOMIC DNA]</scope>
    <source>
        <strain evidence="2 3">DSM 44712</strain>
    </source>
</reference>
<feature type="domain" description="Beta-lactamase-related" evidence="1">
    <location>
        <begin position="23"/>
        <end position="395"/>
    </location>
</feature>
<dbReference type="PANTHER" id="PTHR43283">
    <property type="entry name" value="BETA-LACTAMASE-RELATED"/>
    <property type="match status" value="1"/>
</dbReference>
<dbReference type="InterPro" id="IPR050789">
    <property type="entry name" value="Diverse_Enzym_Activities"/>
</dbReference>
<name>A0A011AHE0_9ACTN</name>
<dbReference type="InterPro" id="IPR012338">
    <property type="entry name" value="Beta-lactam/transpept-like"/>
</dbReference>
<dbReference type="PANTHER" id="PTHR43283:SF3">
    <property type="entry name" value="BETA-LACTAMASE FAMILY PROTEIN (AFU_ORTHOLOGUE AFUA_5G07500)"/>
    <property type="match status" value="1"/>
</dbReference>
<dbReference type="PATRIC" id="fig|927661.3.peg.2511"/>
<keyword evidence="3" id="KW-1185">Reference proteome</keyword>
<dbReference type="OrthoDB" id="4281716at2"/>
<dbReference type="SUPFAM" id="SSF56601">
    <property type="entry name" value="beta-lactamase/transpeptidase-like"/>
    <property type="match status" value="1"/>
</dbReference>
<dbReference type="InterPro" id="IPR001466">
    <property type="entry name" value="Beta-lactam-related"/>
</dbReference>
<dbReference type="AlphaFoldDB" id="A0A011AHE0"/>
<evidence type="ECO:0000313" key="3">
    <source>
        <dbReference type="Proteomes" id="UP000021053"/>
    </source>
</evidence>
<sequence length="411" mass="44557">MTNAVVEVEPLAVGLDPGRLSRLDRHFARYVDDGRLPGWSVLVSRHGQVAHTSSYGLRDVEAGRPVTDDTLFRIYSMTKPITSVAALMLYEEGAFELTDPVSRYLPAFAEQRVLVGGTAAKPVTVPAIEPVRIWHLLTHTAGLTYGFHHVDVLDEIYRANGFEWGTPRGLDLAACVDAWAGLPLAFQPGSEWNYSVATDVLGRLVEVVSGQTLDTFFADRILGPLGMTDTAFSVPEPEADRLAALYTPSPAGGLVRSDAMGRAVLTPPRFLSGGGGLVSTRHDYHRFAQMLLRRGELDGVRLLGDRTVRFLGANHLPGGVDLEQFGRPLFAETPFRGVGFGLGVSVLLDPVVTRTLGSAGEFGWGGAASTAFWVDPAEDLVVVFLTQLLPSSTYPIRSQLRQLVYSALVDR</sequence>
<dbReference type="RefSeq" id="WP_035850768.1">
    <property type="nucleotide sequence ID" value="NZ_KK073874.1"/>
</dbReference>
<accession>A0A011AHE0</accession>